<dbReference type="HOGENOM" id="CLU_146749_0_0_0"/>
<proteinExistence type="inferred from homology"/>
<dbReference type="PANTHER" id="PTHR35983:SF1">
    <property type="entry name" value="UPF0166 PROTEIN TM_0021"/>
    <property type="match status" value="1"/>
</dbReference>
<dbReference type="OrthoDB" id="9795599at2"/>
<comment type="similarity">
    <text evidence="1">Belongs to the UPF0166 family.</text>
</comment>
<reference evidence="2" key="1">
    <citation type="submission" date="2006-10" db="EMBL/GenBank/DDBJ databases">
        <title>Complete sequence of Solibacter usitatus Ellin6076.</title>
        <authorList>
            <consortium name="US DOE Joint Genome Institute"/>
            <person name="Copeland A."/>
            <person name="Lucas S."/>
            <person name="Lapidus A."/>
            <person name="Barry K."/>
            <person name="Detter J.C."/>
            <person name="Glavina del Rio T."/>
            <person name="Hammon N."/>
            <person name="Israni S."/>
            <person name="Dalin E."/>
            <person name="Tice H."/>
            <person name="Pitluck S."/>
            <person name="Thompson L.S."/>
            <person name="Brettin T."/>
            <person name="Bruce D."/>
            <person name="Han C."/>
            <person name="Tapia R."/>
            <person name="Gilna P."/>
            <person name="Schmutz J."/>
            <person name="Larimer F."/>
            <person name="Land M."/>
            <person name="Hauser L."/>
            <person name="Kyrpides N."/>
            <person name="Mikhailova N."/>
            <person name="Janssen P.H."/>
            <person name="Kuske C.R."/>
            <person name="Richardson P."/>
        </authorList>
    </citation>
    <scope>NUCLEOTIDE SEQUENCE</scope>
    <source>
        <strain evidence="2">Ellin6076</strain>
    </source>
</reference>
<dbReference type="InterPro" id="IPR003793">
    <property type="entry name" value="UPF0166"/>
</dbReference>
<dbReference type="eggNOG" id="COG1993">
    <property type="taxonomic scope" value="Bacteria"/>
</dbReference>
<dbReference type="PANTHER" id="PTHR35983">
    <property type="entry name" value="UPF0166 PROTEIN TM_0021"/>
    <property type="match status" value="1"/>
</dbReference>
<evidence type="ECO:0000313" key="2">
    <source>
        <dbReference type="EMBL" id="ABJ87380.1"/>
    </source>
</evidence>
<dbReference type="KEGG" id="sus:Acid_6456"/>
<dbReference type="Gene3D" id="3.30.70.120">
    <property type="match status" value="1"/>
</dbReference>
<dbReference type="Pfam" id="PF02641">
    <property type="entry name" value="DUF190"/>
    <property type="match status" value="1"/>
</dbReference>
<organism evidence="2">
    <name type="scientific">Solibacter usitatus (strain Ellin6076)</name>
    <dbReference type="NCBI Taxonomy" id="234267"/>
    <lineage>
        <taxon>Bacteria</taxon>
        <taxon>Pseudomonadati</taxon>
        <taxon>Acidobacteriota</taxon>
        <taxon>Terriglobia</taxon>
        <taxon>Bryobacterales</taxon>
        <taxon>Solibacteraceae</taxon>
        <taxon>Candidatus Solibacter</taxon>
    </lineage>
</organism>
<protein>
    <submittedName>
        <fullName evidence="2">Uncharacterized protein</fullName>
    </submittedName>
</protein>
<accession>Q01SJ0</accession>
<sequence>MKPPVKMLVIYVDETDLWGTVTLYEAIVRRLRQLGMAGATAQSGMMGFGSHGKVHRKRLFGVSDDRPVMITVVDTESKIREVVPEIRGMVKEGLVVLLDAEVVDPADETTA</sequence>
<dbReference type="STRING" id="234267.Acid_6456"/>
<dbReference type="InParanoid" id="Q01SJ0"/>
<evidence type="ECO:0000256" key="1">
    <source>
        <dbReference type="ARBA" id="ARBA00010554"/>
    </source>
</evidence>
<gene>
    <name evidence="2" type="ordered locus">Acid_6456</name>
</gene>
<name>Q01SJ0_SOLUE</name>
<dbReference type="AlphaFoldDB" id="Q01SJ0"/>
<dbReference type="EMBL" id="CP000473">
    <property type="protein sequence ID" value="ABJ87380.1"/>
    <property type="molecule type" value="Genomic_DNA"/>
</dbReference>
<dbReference type="InterPro" id="IPR015867">
    <property type="entry name" value="N-reg_PII/ATP_PRibTrfase_C"/>
</dbReference>
<dbReference type="InterPro" id="IPR011322">
    <property type="entry name" value="N-reg_PII-like_a/b"/>
</dbReference>
<dbReference type="SUPFAM" id="SSF54913">
    <property type="entry name" value="GlnB-like"/>
    <property type="match status" value="1"/>
</dbReference>